<accession>A0A1N7JEU9</accession>
<proteinExistence type="predicted"/>
<sequence length="377" mass="43073">MYVLCVAPVRENELYSVENRNILFGVNSTTGFVSRNQENSNLTFASRASVVVSQRVVRTLGSKFSSFEVKRVDRYDHYGMAFLVGWLKVTSPSKLSPANIAHFEEETTDFFNLVSTMYLGERSVRWVNRTLLLEEEESCPHMWFQDDRRQIAELVDGSTFHGAWGNNLYENSSGSGQAKIMHPILHAQYIWCFLADVESASISYLALLHSTTAIKSDLLHGVISLHYELAMVSFMRERTRIEDRPDFRAVVDAILESWNFGEVLRGVDRRLERLEHIAGGRSELLQREQSRRMDWILFVLAGTTLISLCLDFIQTAYSETQDGARPEGWIMRFFLETGASSIVMVSALITLLLVFSLLGFSSWSRRTWKGTNDVSRF</sequence>
<reference evidence="3" key="1">
    <citation type="submission" date="2017-01" db="EMBL/GenBank/DDBJ databases">
        <authorList>
            <person name="Varghese N."/>
            <person name="Submissions S."/>
        </authorList>
    </citation>
    <scope>NUCLEOTIDE SEQUENCE [LARGE SCALE GENOMIC DNA]</scope>
    <source>
        <strain evidence="3">DSM 44531</strain>
    </source>
</reference>
<keyword evidence="1" id="KW-0472">Membrane</keyword>
<name>A0A1N7JEU9_9CORY</name>
<organism evidence="2 3">
    <name type="scientific">Corynebacterium appendicis CIP 107643</name>
    <dbReference type="NCBI Taxonomy" id="1161099"/>
    <lineage>
        <taxon>Bacteria</taxon>
        <taxon>Bacillati</taxon>
        <taxon>Actinomycetota</taxon>
        <taxon>Actinomycetes</taxon>
        <taxon>Mycobacteriales</taxon>
        <taxon>Corynebacteriaceae</taxon>
        <taxon>Corynebacterium</taxon>
    </lineage>
</organism>
<dbReference type="AlphaFoldDB" id="A0A1N7JEU9"/>
<gene>
    <name evidence="2" type="ORF">SAMN05444817_106106</name>
</gene>
<dbReference type="STRING" id="1161099.SAMN05444817_106106"/>
<dbReference type="Proteomes" id="UP000186292">
    <property type="component" value="Unassembled WGS sequence"/>
</dbReference>
<keyword evidence="1" id="KW-1133">Transmembrane helix</keyword>
<keyword evidence="3" id="KW-1185">Reference proteome</keyword>
<dbReference type="EMBL" id="FTOF01000006">
    <property type="protein sequence ID" value="SIS47838.1"/>
    <property type="molecule type" value="Genomic_DNA"/>
</dbReference>
<evidence type="ECO:0000313" key="3">
    <source>
        <dbReference type="Proteomes" id="UP000186292"/>
    </source>
</evidence>
<evidence type="ECO:0000313" key="2">
    <source>
        <dbReference type="EMBL" id="SIS47838.1"/>
    </source>
</evidence>
<protein>
    <recommendedName>
        <fullName evidence="4">CorA-like Mg2+ transporter protein</fullName>
    </recommendedName>
</protein>
<feature type="transmembrane region" description="Helical" evidence="1">
    <location>
        <begin position="295"/>
        <end position="317"/>
    </location>
</feature>
<evidence type="ECO:0000256" key="1">
    <source>
        <dbReference type="SAM" id="Phobius"/>
    </source>
</evidence>
<keyword evidence="1" id="KW-0812">Transmembrane</keyword>
<feature type="transmembrane region" description="Helical" evidence="1">
    <location>
        <begin position="337"/>
        <end position="360"/>
    </location>
</feature>
<evidence type="ECO:0008006" key="4">
    <source>
        <dbReference type="Google" id="ProtNLM"/>
    </source>
</evidence>